<dbReference type="EMBL" id="MCFD01000007">
    <property type="protein sequence ID" value="ORX69593.1"/>
    <property type="molecule type" value="Genomic_DNA"/>
</dbReference>
<dbReference type="Pfam" id="PF00098">
    <property type="entry name" value="zf-CCHC"/>
    <property type="match status" value="1"/>
</dbReference>
<dbReference type="Pfam" id="PF00076">
    <property type="entry name" value="RRM_1"/>
    <property type="match status" value="1"/>
</dbReference>
<organism evidence="6 7">
    <name type="scientific">Linderina pennispora</name>
    <dbReference type="NCBI Taxonomy" id="61395"/>
    <lineage>
        <taxon>Eukaryota</taxon>
        <taxon>Fungi</taxon>
        <taxon>Fungi incertae sedis</taxon>
        <taxon>Zoopagomycota</taxon>
        <taxon>Kickxellomycotina</taxon>
        <taxon>Kickxellomycetes</taxon>
        <taxon>Kickxellales</taxon>
        <taxon>Kickxellaceae</taxon>
        <taxon>Linderina</taxon>
    </lineage>
</organism>
<dbReference type="InterPro" id="IPR000504">
    <property type="entry name" value="RRM_dom"/>
</dbReference>
<dbReference type="InterPro" id="IPR036875">
    <property type="entry name" value="Znf_CCHC_sf"/>
</dbReference>
<proteinExistence type="predicted"/>
<dbReference type="SMART" id="SM00360">
    <property type="entry name" value="RRM"/>
    <property type="match status" value="1"/>
</dbReference>
<accession>A0A1Y1W7T7</accession>
<gene>
    <name evidence="6" type="ORF">DL89DRAFT_267779</name>
</gene>
<name>A0A1Y1W7T7_9FUNG</name>
<dbReference type="SUPFAM" id="SSF54928">
    <property type="entry name" value="RNA-binding domain, RBD"/>
    <property type="match status" value="1"/>
</dbReference>
<dbReference type="InterPro" id="IPR001878">
    <property type="entry name" value="Znf_CCHC"/>
</dbReference>
<dbReference type="SUPFAM" id="SSF57756">
    <property type="entry name" value="Retrovirus zinc finger-like domains"/>
    <property type="match status" value="1"/>
</dbReference>
<keyword evidence="1 3" id="KW-0694">RNA-binding</keyword>
<keyword evidence="7" id="KW-1185">Reference proteome</keyword>
<evidence type="ECO:0000259" key="5">
    <source>
        <dbReference type="PROSITE" id="PS50158"/>
    </source>
</evidence>
<dbReference type="Gene3D" id="4.10.60.10">
    <property type="entry name" value="Zinc finger, CCHC-type"/>
    <property type="match status" value="1"/>
</dbReference>
<dbReference type="RefSeq" id="XP_040743281.1">
    <property type="nucleotide sequence ID" value="XM_040887662.1"/>
</dbReference>
<dbReference type="STRING" id="61395.A0A1Y1W7T7"/>
<evidence type="ECO:0000313" key="6">
    <source>
        <dbReference type="EMBL" id="ORX69593.1"/>
    </source>
</evidence>
<evidence type="ECO:0008006" key="8">
    <source>
        <dbReference type="Google" id="ProtNLM"/>
    </source>
</evidence>
<keyword evidence="2" id="KW-0863">Zinc-finger</keyword>
<dbReference type="InterPro" id="IPR035979">
    <property type="entry name" value="RBD_domain_sf"/>
</dbReference>
<feature type="domain" description="CCHC-type" evidence="5">
    <location>
        <begin position="87"/>
        <end position="101"/>
    </location>
</feature>
<keyword evidence="2" id="KW-0862">Zinc</keyword>
<dbReference type="Proteomes" id="UP000193922">
    <property type="component" value="Unassembled WGS sequence"/>
</dbReference>
<dbReference type="PANTHER" id="PTHR23189">
    <property type="entry name" value="RNA RECOGNITION MOTIF-CONTAINING"/>
    <property type="match status" value="1"/>
</dbReference>
<dbReference type="AlphaFoldDB" id="A0A1Y1W7T7"/>
<evidence type="ECO:0000256" key="2">
    <source>
        <dbReference type="PROSITE-ProRule" id="PRU00047"/>
    </source>
</evidence>
<dbReference type="InterPro" id="IPR012677">
    <property type="entry name" value="Nucleotide-bd_a/b_plait_sf"/>
</dbReference>
<dbReference type="GO" id="GO:0008270">
    <property type="term" value="F:zinc ion binding"/>
    <property type="evidence" value="ECO:0007669"/>
    <property type="project" value="UniProtKB-KW"/>
</dbReference>
<dbReference type="CDD" id="cd00590">
    <property type="entry name" value="RRM_SF"/>
    <property type="match status" value="1"/>
</dbReference>
<dbReference type="OrthoDB" id="1099063at2759"/>
<feature type="domain" description="RRM" evidence="4">
    <location>
        <begin position="1"/>
        <end position="71"/>
    </location>
</feature>
<keyword evidence="2" id="KW-0479">Metal-binding</keyword>
<dbReference type="GeneID" id="63804310"/>
<dbReference type="PROSITE" id="PS50102">
    <property type="entry name" value="RRM"/>
    <property type="match status" value="1"/>
</dbReference>
<reference evidence="6 7" key="1">
    <citation type="submission" date="2016-07" db="EMBL/GenBank/DDBJ databases">
        <title>Pervasive Adenine N6-methylation of Active Genes in Fungi.</title>
        <authorList>
            <consortium name="DOE Joint Genome Institute"/>
            <person name="Mondo S.J."/>
            <person name="Dannebaum R.O."/>
            <person name="Kuo R.C."/>
            <person name="Labutti K."/>
            <person name="Haridas S."/>
            <person name="Kuo A."/>
            <person name="Salamov A."/>
            <person name="Ahrendt S.R."/>
            <person name="Lipzen A."/>
            <person name="Sullivan W."/>
            <person name="Andreopoulos W.B."/>
            <person name="Clum A."/>
            <person name="Lindquist E."/>
            <person name="Daum C."/>
            <person name="Ramamoorthy G.K."/>
            <person name="Gryganskyi A."/>
            <person name="Culley D."/>
            <person name="Magnuson J.K."/>
            <person name="James T.Y."/>
            <person name="O'Malley M.A."/>
            <person name="Stajich J.E."/>
            <person name="Spatafora J.W."/>
            <person name="Visel A."/>
            <person name="Grigoriev I.V."/>
        </authorList>
    </citation>
    <scope>NUCLEOTIDE SEQUENCE [LARGE SCALE GENOMIC DNA]</scope>
    <source>
        <strain evidence="6 7">ATCC 12442</strain>
    </source>
</reference>
<dbReference type="PROSITE" id="PS50158">
    <property type="entry name" value="ZF_CCHC"/>
    <property type="match status" value="1"/>
</dbReference>
<sequence length="101" mass="11425">MTLFVAHVNEQATEDDLRKLFEPFGTITDIDKKRTYAFIDYADIESTDSAIKALHNMEFMGSKLRVEVSNKTRGDDGPSLGDLQEQCYHCKEIGHIAKNCP</sequence>
<evidence type="ECO:0000256" key="1">
    <source>
        <dbReference type="ARBA" id="ARBA00022884"/>
    </source>
</evidence>
<dbReference type="Gene3D" id="3.30.70.330">
    <property type="match status" value="1"/>
</dbReference>
<comment type="caution">
    <text evidence="6">The sequence shown here is derived from an EMBL/GenBank/DDBJ whole genome shotgun (WGS) entry which is preliminary data.</text>
</comment>
<dbReference type="GO" id="GO:0003723">
    <property type="term" value="F:RNA binding"/>
    <property type="evidence" value="ECO:0007669"/>
    <property type="project" value="UniProtKB-UniRule"/>
</dbReference>
<evidence type="ECO:0000313" key="7">
    <source>
        <dbReference type="Proteomes" id="UP000193922"/>
    </source>
</evidence>
<evidence type="ECO:0000256" key="3">
    <source>
        <dbReference type="PROSITE-ProRule" id="PRU00176"/>
    </source>
</evidence>
<evidence type="ECO:0000259" key="4">
    <source>
        <dbReference type="PROSITE" id="PS50102"/>
    </source>
</evidence>
<protein>
    <recommendedName>
        <fullName evidence="8">RNA-binding domain-containing protein</fullName>
    </recommendedName>
</protein>